<protein>
    <submittedName>
        <fullName evidence="2">Uncharacterized protein</fullName>
    </submittedName>
</protein>
<evidence type="ECO:0000313" key="4">
    <source>
        <dbReference type="EMBL" id="VFK11937.1"/>
    </source>
</evidence>
<feature type="region of interest" description="Disordered" evidence="1">
    <location>
        <begin position="1"/>
        <end position="43"/>
    </location>
</feature>
<proteinExistence type="predicted"/>
<gene>
    <name evidence="3" type="ORF">BECKFM1743A_GA0114220_102294</name>
    <name evidence="4" type="ORF">BECKFM1743B_GA0114221_102163</name>
    <name evidence="2" type="ORF">BECKFM1743C_GA0114222_101715</name>
</gene>
<reference evidence="2" key="1">
    <citation type="submission" date="2019-02" db="EMBL/GenBank/DDBJ databases">
        <authorList>
            <person name="Gruber-Vodicka R. H."/>
            <person name="Seah K. B. B."/>
        </authorList>
    </citation>
    <scope>NUCLEOTIDE SEQUENCE</scope>
    <source>
        <strain evidence="3">BECK_BZ163</strain>
        <strain evidence="4">BECK_BZ164</strain>
        <strain evidence="2">BECK_BZ165</strain>
    </source>
</reference>
<sequence length="194" mass="21716">MALKKKNKDIAKRRQAREQKKARIKKAKMNPTHQTAPSMPIPANKDYAPLLQKMGEMGNSVHLVENAAGERKLSEVLLEFAAPLITATDGDPNGEEKAIMVAVVLWNLAVLPEQELAKLKQDISTKIAEKDPSAEGYELLFEKGFNEMFEIMNRRKQALFPEDKRLVVDFSLENEGKKKRLLVASGDLSEETAS</sequence>
<accession>A0A450SQA4</accession>
<evidence type="ECO:0000256" key="1">
    <source>
        <dbReference type="SAM" id="MobiDB-lite"/>
    </source>
</evidence>
<evidence type="ECO:0000313" key="3">
    <source>
        <dbReference type="EMBL" id="VFJ59015.1"/>
    </source>
</evidence>
<organism evidence="2">
    <name type="scientific">Candidatus Kentrum sp. FM</name>
    <dbReference type="NCBI Taxonomy" id="2126340"/>
    <lineage>
        <taxon>Bacteria</taxon>
        <taxon>Pseudomonadati</taxon>
        <taxon>Pseudomonadota</taxon>
        <taxon>Gammaproteobacteria</taxon>
        <taxon>Candidatus Kentrum</taxon>
    </lineage>
</organism>
<evidence type="ECO:0000313" key="2">
    <source>
        <dbReference type="EMBL" id="VFJ56203.1"/>
    </source>
</evidence>
<dbReference type="AlphaFoldDB" id="A0A450SQA4"/>
<dbReference type="EMBL" id="CAADFL010000216">
    <property type="protein sequence ID" value="VFK11937.1"/>
    <property type="molecule type" value="Genomic_DNA"/>
</dbReference>
<name>A0A450SQA4_9GAMM</name>
<feature type="compositionally biased region" description="Basic and acidic residues" evidence="1">
    <location>
        <begin position="8"/>
        <end position="21"/>
    </location>
</feature>
<dbReference type="EMBL" id="CAADEZ010000229">
    <property type="protein sequence ID" value="VFJ59015.1"/>
    <property type="molecule type" value="Genomic_DNA"/>
</dbReference>
<dbReference type="EMBL" id="CAADFA010000171">
    <property type="protein sequence ID" value="VFJ56203.1"/>
    <property type="molecule type" value="Genomic_DNA"/>
</dbReference>